<organism evidence="2 3">
    <name type="scientific">Stachybotrys chlorohalonatus (strain IBT 40285)</name>
    <dbReference type="NCBI Taxonomy" id="1283841"/>
    <lineage>
        <taxon>Eukaryota</taxon>
        <taxon>Fungi</taxon>
        <taxon>Dikarya</taxon>
        <taxon>Ascomycota</taxon>
        <taxon>Pezizomycotina</taxon>
        <taxon>Sordariomycetes</taxon>
        <taxon>Hypocreomycetidae</taxon>
        <taxon>Hypocreales</taxon>
        <taxon>Stachybotryaceae</taxon>
        <taxon>Stachybotrys</taxon>
    </lineage>
</organism>
<reference evidence="2 3" key="1">
    <citation type="journal article" date="2014" name="BMC Genomics">
        <title>Comparative genome sequencing reveals chemotype-specific gene clusters in the toxigenic black mold Stachybotrys.</title>
        <authorList>
            <person name="Semeiks J."/>
            <person name="Borek D."/>
            <person name="Otwinowski Z."/>
            <person name="Grishin N.V."/>
        </authorList>
    </citation>
    <scope>NUCLEOTIDE SEQUENCE [LARGE SCALE GENOMIC DNA]</scope>
    <source>
        <strain evidence="2 3">IBT 40285</strain>
    </source>
</reference>
<dbReference type="AlphaFoldDB" id="A0A084QWX9"/>
<protein>
    <recommendedName>
        <fullName evidence="1">DDE-1 domain-containing protein</fullName>
    </recommendedName>
</protein>
<dbReference type="HOGENOM" id="CLU_980642_0_0_1"/>
<dbReference type="Proteomes" id="UP000028524">
    <property type="component" value="Unassembled WGS sequence"/>
</dbReference>
<accession>A0A084QWX9</accession>
<dbReference type="EMBL" id="KL659856">
    <property type="protein sequence ID" value="KFA68464.1"/>
    <property type="molecule type" value="Genomic_DNA"/>
</dbReference>
<proteinExistence type="predicted"/>
<dbReference type="STRING" id="1283841.A0A084QWX9"/>
<gene>
    <name evidence="2" type="ORF">S40285_09110</name>
</gene>
<dbReference type="OMA" id="WESINFG"/>
<keyword evidence="3" id="KW-1185">Reference proteome</keyword>
<name>A0A084QWX9_STAC4</name>
<feature type="domain" description="DDE-1" evidence="1">
    <location>
        <begin position="70"/>
        <end position="207"/>
    </location>
</feature>
<dbReference type="GO" id="GO:0003676">
    <property type="term" value="F:nucleic acid binding"/>
    <property type="evidence" value="ECO:0007669"/>
    <property type="project" value="InterPro"/>
</dbReference>
<dbReference type="OrthoDB" id="5427804at2759"/>
<evidence type="ECO:0000313" key="2">
    <source>
        <dbReference type="EMBL" id="KFA68464.1"/>
    </source>
</evidence>
<dbReference type="Pfam" id="PF03184">
    <property type="entry name" value="DDE_1"/>
    <property type="match status" value="1"/>
</dbReference>
<evidence type="ECO:0000313" key="3">
    <source>
        <dbReference type="Proteomes" id="UP000028524"/>
    </source>
</evidence>
<dbReference type="Gene3D" id="3.30.420.10">
    <property type="entry name" value="Ribonuclease H-like superfamily/Ribonuclease H"/>
    <property type="match status" value="1"/>
</dbReference>
<sequence>MEPRQTEDHKASYPPTRRPKIQGLAVDQLLSDTQLSPTRRRFRKLRIVNYDETPVPFEFLDGYTYDEKGKKTISVLIFKGSSGPNGQIYKKERGKYAPDVIVKFNETAYNNEELFQQWIDEELIPLTDGEDFLFVMDVAAFHKTEGVLDSLRKNNITSCLIPPGLTSLLQPLDTAVNKSFKKWLQEAVEEYFNDQEKKVKAADKTTEWSVSDKRIMTTWAVSKAAKRLKARPELVSKAFQQCGISTRPDGSEDALIRIKDIPPKLLTCPGGRNKKRLFGKKRLW</sequence>
<dbReference type="InParanoid" id="A0A084QWX9"/>
<evidence type="ECO:0000259" key="1">
    <source>
        <dbReference type="Pfam" id="PF03184"/>
    </source>
</evidence>
<dbReference type="InterPro" id="IPR036397">
    <property type="entry name" value="RNaseH_sf"/>
</dbReference>
<dbReference type="InterPro" id="IPR004875">
    <property type="entry name" value="DDE_SF_endonuclease_dom"/>
</dbReference>